<protein>
    <submittedName>
        <fullName evidence="2">Uncharacterized protein</fullName>
    </submittedName>
</protein>
<evidence type="ECO:0000313" key="3">
    <source>
        <dbReference type="Proteomes" id="UP001185863"/>
    </source>
</evidence>
<dbReference type="AlphaFoldDB" id="A0AAE4V426"/>
<comment type="caution">
    <text evidence="2">The sequence shown here is derived from an EMBL/GenBank/DDBJ whole genome shotgun (WGS) entry which is preliminary data.</text>
</comment>
<feature type="region of interest" description="Disordered" evidence="1">
    <location>
        <begin position="116"/>
        <end position="135"/>
    </location>
</feature>
<gene>
    <name evidence="2" type="ORF">R4315_22660</name>
</gene>
<organism evidence="2 3">
    <name type="scientific">Rhodococcus oxybenzonivorans</name>
    <dbReference type="NCBI Taxonomy" id="1990687"/>
    <lineage>
        <taxon>Bacteria</taxon>
        <taxon>Bacillati</taxon>
        <taxon>Actinomycetota</taxon>
        <taxon>Actinomycetes</taxon>
        <taxon>Mycobacteriales</taxon>
        <taxon>Nocardiaceae</taxon>
        <taxon>Rhodococcus</taxon>
    </lineage>
</organism>
<dbReference type="Proteomes" id="UP001185863">
    <property type="component" value="Unassembled WGS sequence"/>
</dbReference>
<dbReference type="RefSeq" id="WP_213573690.1">
    <property type="nucleotide sequence ID" value="NZ_JAWLUP010000081.1"/>
</dbReference>
<evidence type="ECO:0000256" key="1">
    <source>
        <dbReference type="SAM" id="MobiDB-lite"/>
    </source>
</evidence>
<accession>A0AAE4V426</accession>
<evidence type="ECO:0000313" key="2">
    <source>
        <dbReference type="EMBL" id="MDV7267333.1"/>
    </source>
</evidence>
<name>A0AAE4V426_9NOCA</name>
<feature type="compositionally biased region" description="Polar residues" evidence="1">
    <location>
        <begin position="119"/>
        <end position="135"/>
    </location>
</feature>
<reference evidence="2" key="1">
    <citation type="submission" date="2023-10" db="EMBL/GenBank/DDBJ databases">
        <title>Development of a sustainable strategy for remediation of hydrocarbon-contaminated territories based on the waste exchange concept.</title>
        <authorList>
            <person name="Krivoruchko A."/>
        </authorList>
    </citation>
    <scope>NUCLEOTIDE SEQUENCE</scope>
    <source>
        <strain evidence="2">IEGM 68</strain>
    </source>
</reference>
<proteinExistence type="predicted"/>
<dbReference type="EMBL" id="JAWLUP010000081">
    <property type="protein sequence ID" value="MDV7267333.1"/>
    <property type="molecule type" value="Genomic_DNA"/>
</dbReference>
<sequence length="135" mass="14667">MPRTQEHAERYRDALTALAAATQRPANVVNTGAGYAIRVDFEYNRYLLASNGTDGLVDQTDAAALWKVSLHQGTADGTADEVLAVAEHSWLVDAFDIAFADIRASGKWQAADASFDEFNPTNDEFNPTNDDQTAS</sequence>